<dbReference type="PANTHER" id="PTHR33443:SF35">
    <property type="entry name" value="VQ DOMAIN-CONTAINING PROTEIN"/>
    <property type="match status" value="1"/>
</dbReference>
<dbReference type="Proteomes" id="UP000797356">
    <property type="component" value="Chromosome 10"/>
</dbReference>
<dbReference type="PANTHER" id="PTHR33443">
    <property type="entry name" value="ZGC:112980"/>
    <property type="match status" value="1"/>
</dbReference>
<comment type="caution">
    <text evidence="2">The sequence shown here is derived from an EMBL/GenBank/DDBJ whole genome shotgun (WGS) entry which is preliminary data.</text>
</comment>
<feature type="compositionally biased region" description="Acidic residues" evidence="1">
    <location>
        <begin position="74"/>
        <end position="87"/>
    </location>
</feature>
<evidence type="ECO:0000313" key="3">
    <source>
        <dbReference type="Proteomes" id="UP000797356"/>
    </source>
</evidence>
<dbReference type="InterPro" id="IPR053234">
    <property type="entry name" value="RPM1_Interactor"/>
</dbReference>
<feature type="compositionally biased region" description="Polar residues" evidence="1">
    <location>
        <begin position="525"/>
        <end position="536"/>
    </location>
</feature>
<gene>
    <name evidence="2" type="ORF">COCNU_10G001060</name>
</gene>
<reference evidence="2" key="1">
    <citation type="journal article" date="2017" name="Gigascience">
        <title>The genome draft of coconut (Cocos nucifera).</title>
        <authorList>
            <person name="Xiao Y."/>
            <person name="Xu P."/>
            <person name="Fan H."/>
            <person name="Baudouin L."/>
            <person name="Xia W."/>
            <person name="Bocs S."/>
            <person name="Xu J."/>
            <person name="Li Q."/>
            <person name="Guo A."/>
            <person name="Zhou L."/>
            <person name="Li J."/>
            <person name="Wu Y."/>
            <person name="Ma Z."/>
            <person name="Armero A."/>
            <person name="Issali A.E."/>
            <person name="Liu N."/>
            <person name="Peng M."/>
            <person name="Yang Y."/>
        </authorList>
    </citation>
    <scope>NUCLEOTIDE SEQUENCE</scope>
    <source>
        <tissue evidence="2">Spear leaf of Hainan Tall coconut</tissue>
    </source>
</reference>
<evidence type="ECO:0000313" key="2">
    <source>
        <dbReference type="EMBL" id="KAG1361887.1"/>
    </source>
</evidence>
<keyword evidence="3" id="KW-1185">Reference proteome</keyword>
<feature type="compositionally biased region" description="Low complexity" evidence="1">
    <location>
        <begin position="213"/>
        <end position="231"/>
    </location>
</feature>
<dbReference type="OrthoDB" id="266020at2759"/>
<feature type="region of interest" description="Disordered" evidence="1">
    <location>
        <begin position="338"/>
        <end position="366"/>
    </location>
</feature>
<name>A0A8K0N7Y4_COCNU</name>
<proteinExistence type="predicted"/>
<reference evidence="2" key="2">
    <citation type="submission" date="2019-07" db="EMBL/GenBank/DDBJ databases">
        <authorList>
            <person name="Yang Y."/>
            <person name="Bocs S."/>
            <person name="Baudouin L."/>
        </authorList>
    </citation>
    <scope>NUCLEOTIDE SEQUENCE</scope>
    <source>
        <tissue evidence="2">Spear leaf of Hainan Tall coconut</tissue>
    </source>
</reference>
<dbReference type="AlphaFoldDB" id="A0A8K0N7Y4"/>
<dbReference type="EMBL" id="CM017881">
    <property type="protein sequence ID" value="KAG1361887.1"/>
    <property type="molecule type" value="Genomic_DNA"/>
</dbReference>
<accession>A0A8K0N7Y4</accession>
<feature type="region of interest" description="Disordered" evidence="1">
    <location>
        <begin position="212"/>
        <end position="252"/>
    </location>
</feature>
<feature type="compositionally biased region" description="Polar residues" evidence="1">
    <location>
        <begin position="347"/>
        <end position="366"/>
    </location>
</feature>
<protein>
    <recommendedName>
        <fullName evidence="4">RPM1 interacting protein 13</fullName>
    </recommendedName>
</protein>
<sequence length="576" mass="63287">MGSESAVVEISSDDEDFSLDKWDSFDWVADLLDRADEVAEEVDDVMVVDEFSVPPAKPMQNSESWRPARGAAGDESDDDCLVLDSDPDNPVSVVDDKSGGGDGSDDLLILGEKGQLACRDYPHPRHLCANFPFSTTSHEKHCKLCHCYVCDFPAPCIYWGNGGASTDHCHSTDKDGRWKVLRQSFKQKNTTSQPHKLPDTTLSMMPSFQNSVPPCRSNISSPSIPSSRSNPLQPCSATRCATPDPANQRHHQNSAPLSYLGQRPGHCASKSHQLNARAQCVQRHNRVAGALTQFVYSQTRFKRVGTARSGSVSLNENQSRTNQFQRNVPQKYHFTPVTSHRTHCPPLTSQRSQHPPATLSQRSHSAPLTSQISQCSSLTSVDDSVNQMYRTAPQKSQCVPLRSQSFQGPTMTLVNDSKKSWQDILASVASELGVSDSNDRDAARDVQQPLMVSSQPQSFSQFVPETNGSQDVDIHGHSASEVTNLNSLEFDYGWVNPAAQNIPENVQGVDSQLKDVQPSDPLVSGSHQDSGESQLGSFLALMEEEMVAESATEPAQPETLFYDFEATWSSLSPKEY</sequence>
<organism evidence="2 3">
    <name type="scientific">Cocos nucifera</name>
    <name type="common">Coconut palm</name>
    <dbReference type="NCBI Taxonomy" id="13894"/>
    <lineage>
        <taxon>Eukaryota</taxon>
        <taxon>Viridiplantae</taxon>
        <taxon>Streptophyta</taxon>
        <taxon>Embryophyta</taxon>
        <taxon>Tracheophyta</taxon>
        <taxon>Spermatophyta</taxon>
        <taxon>Magnoliopsida</taxon>
        <taxon>Liliopsida</taxon>
        <taxon>Arecaceae</taxon>
        <taxon>Arecoideae</taxon>
        <taxon>Cocoseae</taxon>
        <taxon>Attaleinae</taxon>
        <taxon>Cocos</taxon>
    </lineage>
</organism>
<evidence type="ECO:0000256" key="1">
    <source>
        <dbReference type="SAM" id="MobiDB-lite"/>
    </source>
</evidence>
<evidence type="ECO:0008006" key="4">
    <source>
        <dbReference type="Google" id="ProtNLM"/>
    </source>
</evidence>
<feature type="region of interest" description="Disordered" evidence="1">
    <location>
        <begin position="515"/>
        <end position="536"/>
    </location>
</feature>
<feature type="region of interest" description="Disordered" evidence="1">
    <location>
        <begin position="51"/>
        <end position="103"/>
    </location>
</feature>